<protein>
    <recommendedName>
        <fullName evidence="5">HCP-like protein</fullName>
    </recommendedName>
</protein>
<organism evidence="3 4">
    <name type="scientific">Linnemannia gamsii</name>
    <dbReference type="NCBI Taxonomy" id="64522"/>
    <lineage>
        <taxon>Eukaryota</taxon>
        <taxon>Fungi</taxon>
        <taxon>Fungi incertae sedis</taxon>
        <taxon>Mucoromycota</taxon>
        <taxon>Mortierellomycotina</taxon>
        <taxon>Mortierellomycetes</taxon>
        <taxon>Mortierellales</taxon>
        <taxon>Mortierellaceae</taxon>
        <taxon>Linnemannia</taxon>
    </lineage>
</organism>
<dbReference type="OrthoDB" id="272077at2759"/>
<dbReference type="SUPFAM" id="SSF81901">
    <property type="entry name" value="HCP-like"/>
    <property type="match status" value="2"/>
</dbReference>
<proteinExistence type="inferred from homology"/>
<feature type="region of interest" description="Disordered" evidence="2">
    <location>
        <begin position="171"/>
        <end position="190"/>
    </location>
</feature>
<evidence type="ECO:0000313" key="4">
    <source>
        <dbReference type="Proteomes" id="UP000823405"/>
    </source>
</evidence>
<comment type="similarity">
    <text evidence="1">Belongs to the sel-1 family.</text>
</comment>
<gene>
    <name evidence="3" type="ORF">BGZ97_008879</name>
</gene>
<sequence>MDEGLEGHLQALRSVYKRSSATLTSPPLELPESEIVHVDIHQDPAGKDIVLWADILVAFKGADNVRHKTRVLPFLKDERFHTLEPLRIAAMPKIVLDVYIDTQPAQLEAVPRESPLLTSQPALSTPPLSPPPSQPQLLAHSVPLPPAPTKGNPQYGSEDVVLATLKEFNVPKAQAKPPQTTSNSSIGGYHLHSHSSIIRSSVDSNVQSSADTKTPEASLGDTNTSDSTSPEVDTSETSVDIIAELIAKVERGDLEAQVALGDAYETGVGLSMDYTSAMKYFRKAANQGHVMAQYRVGLLYTHGRGVQRNELEAQEWFRKAAEKELPEAQYMIGWLRRYRYTYMYMYSSDHYPMSMTWFLKASEQGYAKADVDIGYLFKEGLGVPRDYKKAIEWFQKAMEDDPTYHVAPFEMGQMHNQGLGVPLDYSKAAEWFVKAADLGDVNAQRSLGAMYRDGRQGVPQDSAMEWYLKAADHQHTEAYFCIGELYFDGWGGLPRDLAEAKKWFQKATFAGHFEAKEYYRKCGGEDF</sequence>
<evidence type="ECO:0000256" key="2">
    <source>
        <dbReference type="SAM" id="MobiDB-lite"/>
    </source>
</evidence>
<reference evidence="3" key="1">
    <citation type="journal article" date="2020" name="Fungal Divers.">
        <title>Resolving the Mortierellaceae phylogeny through synthesis of multi-gene phylogenetics and phylogenomics.</title>
        <authorList>
            <person name="Vandepol N."/>
            <person name="Liber J."/>
            <person name="Desiro A."/>
            <person name="Na H."/>
            <person name="Kennedy M."/>
            <person name="Barry K."/>
            <person name="Grigoriev I.V."/>
            <person name="Miller A.N."/>
            <person name="O'Donnell K."/>
            <person name="Stajich J.E."/>
            <person name="Bonito G."/>
        </authorList>
    </citation>
    <scope>NUCLEOTIDE SEQUENCE</scope>
    <source>
        <strain evidence="3">NVP60</strain>
    </source>
</reference>
<feature type="compositionally biased region" description="Polar residues" evidence="2">
    <location>
        <begin position="220"/>
        <end position="236"/>
    </location>
</feature>
<keyword evidence="4" id="KW-1185">Reference proteome</keyword>
<dbReference type="InterPro" id="IPR011990">
    <property type="entry name" value="TPR-like_helical_dom_sf"/>
</dbReference>
<dbReference type="Proteomes" id="UP000823405">
    <property type="component" value="Unassembled WGS sequence"/>
</dbReference>
<dbReference type="PANTHER" id="PTHR11102:SF160">
    <property type="entry name" value="ERAD-ASSOCIATED E3 UBIQUITIN-PROTEIN LIGASE COMPONENT HRD3"/>
    <property type="match status" value="1"/>
</dbReference>
<feature type="compositionally biased region" description="Polar residues" evidence="2">
    <location>
        <begin position="202"/>
        <end position="212"/>
    </location>
</feature>
<evidence type="ECO:0008006" key="5">
    <source>
        <dbReference type="Google" id="ProtNLM"/>
    </source>
</evidence>
<dbReference type="SMART" id="SM00671">
    <property type="entry name" value="SEL1"/>
    <property type="match status" value="7"/>
</dbReference>
<evidence type="ECO:0000313" key="3">
    <source>
        <dbReference type="EMBL" id="KAG0314859.1"/>
    </source>
</evidence>
<dbReference type="InterPro" id="IPR050767">
    <property type="entry name" value="Sel1_AlgK"/>
</dbReference>
<feature type="compositionally biased region" description="Low complexity" evidence="2">
    <location>
        <begin position="117"/>
        <end position="126"/>
    </location>
</feature>
<comment type="caution">
    <text evidence="3">The sequence shown here is derived from an EMBL/GenBank/DDBJ whole genome shotgun (WGS) entry which is preliminary data.</text>
</comment>
<feature type="region of interest" description="Disordered" evidence="2">
    <location>
        <begin position="117"/>
        <end position="156"/>
    </location>
</feature>
<dbReference type="InterPro" id="IPR006597">
    <property type="entry name" value="Sel1-like"/>
</dbReference>
<evidence type="ECO:0000256" key="1">
    <source>
        <dbReference type="ARBA" id="ARBA00038101"/>
    </source>
</evidence>
<name>A0A9P6RB39_9FUNG</name>
<accession>A0A9P6RB39</accession>
<dbReference type="Pfam" id="PF08238">
    <property type="entry name" value="Sel1"/>
    <property type="match status" value="7"/>
</dbReference>
<feature type="region of interest" description="Disordered" evidence="2">
    <location>
        <begin position="200"/>
        <end position="236"/>
    </location>
</feature>
<dbReference type="EMBL" id="JAAAIN010000413">
    <property type="protein sequence ID" value="KAG0314859.1"/>
    <property type="molecule type" value="Genomic_DNA"/>
</dbReference>
<feature type="compositionally biased region" description="Polar residues" evidence="2">
    <location>
        <begin position="177"/>
        <end position="186"/>
    </location>
</feature>
<dbReference type="PANTHER" id="PTHR11102">
    <property type="entry name" value="SEL-1-LIKE PROTEIN"/>
    <property type="match status" value="1"/>
</dbReference>
<dbReference type="AlphaFoldDB" id="A0A9P6RB39"/>
<dbReference type="Gene3D" id="1.25.40.10">
    <property type="entry name" value="Tetratricopeptide repeat domain"/>
    <property type="match status" value="3"/>
</dbReference>